<organism evidence="2 3">
    <name type="scientific">Triparma retinervis</name>
    <dbReference type="NCBI Taxonomy" id="2557542"/>
    <lineage>
        <taxon>Eukaryota</taxon>
        <taxon>Sar</taxon>
        <taxon>Stramenopiles</taxon>
        <taxon>Ochrophyta</taxon>
        <taxon>Bolidophyceae</taxon>
        <taxon>Parmales</taxon>
        <taxon>Triparmaceae</taxon>
        <taxon>Triparma</taxon>
    </lineage>
</organism>
<accession>A0A9W7ACE0</accession>
<gene>
    <name evidence="2" type="ORF">TrRE_jg1165</name>
</gene>
<keyword evidence="3" id="KW-1185">Reference proteome</keyword>
<dbReference type="AlphaFoldDB" id="A0A9W7ACE0"/>
<evidence type="ECO:0000313" key="2">
    <source>
        <dbReference type="EMBL" id="GMH66653.1"/>
    </source>
</evidence>
<feature type="region of interest" description="Disordered" evidence="1">
    <location>
        <begin position="1"/>
        <end position="48"/>
    </location>
</feature>
<protein>
    <submittedName>
        <fullName evidence="2">Uncharacterized protein</fullName>
    </submittedName>
</protein>
<sequence>MTKNRRESPRAARRSRRHKQEKPQAARRSNRLKQAAPTPTLDHVLPTPTLEEVLPEEALATFALTLQIISEEWKRDWQLAGGMSGQKFTSALANKIARELLVELYGPLQNNLTDEQRERIWELLPGVLVEADGEVKVVLDSDITPDGEAVKDTNINDNMLSGLNALKLLSYLAYVADACPPLVTLCLSDPCDTKLRRAAVGKDSNGKDLHADE</sequence>
<feature type="compositionally biased region" description="Basic and acidic residues" evidence="1">
    <location>
        <begin position="1"/>
        <end position="10"/>
    </location>
</feature>
<dbReference type="Proteomes" id="UP001165082">
    <property type="component" value="Unassembled WGS sequence"/>
</dbReference>
<feature type="non-terminal residue" evidence="2">
    <location>
        <position position="213"/>
    </location>
</feature>
<comment type="caution">
    <text evidence="2">The sequence shown here is derived from an EMBL/GenBank/DDBJ whole genome shotgun (WGS) entry which is preliminary data.</text>
</comment>
<evidence type="ECO:0000256" key="1">
    <source>
        <dbReference type="SAM" id="MobiDB-lite"/>
    </source>
</evidence>
<evidence type="ECO:0000313" key="3">
    <source>
        <dbReference type="Proteomes" id="UP001165082"/>
    </source>
</evidence>
<name>A0A9W7ACE0_9STRA</name>
<proteinExistence type="predicted"/>
<dbReference type="EMBL" id="BRXZ01004010">
    <property type="protein sequence ID" value="GMH66653.1"/>
    <property type="molecule type" value="Genomic_DNA"/>
</dbReference>
<feature type="compositionally biased region" description="Basic residues" evidence="1">
    <location>
        <begin position="11"/>
        <end position="20"/>
    </location>
</feature>
<reference evidence="2" key="1">
    <citation type="submission" date="2022-07" db="EMBL/GenBank/DDBJ databases">
        <title>Genome analysis of Parmales, a sister group of diatoms, reveals the evolutionary specialization of diatoms from phago-mixotrophs to photoautotrophs.</title>
        <authorList>
            <person name="Ban H."/>
            <person name="Sato S."/>
            <person name="Yoshikawa S."/>
            <person name="Kazumasa Y."/>
            <person name="Nakamura Y."/>
            <person name="Ichinomiya M."/>
            <person name="Saitoh K."/>
            <person name="Sato N."/>
            <person name="Blanc-Mathieu R."/>
            <person name="Endo H."/>
            <person name="Kuwata A."/>
            <person name="Ogata H."/>
        </authorList>
    </citation>
    <scope>NUCLEOTIDE SEQUENCE</scope>
</reference>